<evidence type="ECO:0000313" key="3">
    <source>
        <dbReference type="Proteomes" id="UP000257109"/>
    </source>
</evidence>
<keyword evidence="1" id="KW-0472">Membrane</keyword>
<dbReference type="Proteomes" id="UP000257109">
    <property type="component" value="Unassembled WGS sequence"/>
</dbReference>
<accession>A0A371I8L1</accession>
<dbReference type="AlphaFoldDB" id="A0A371I8L1"/>
<keyword evidence="3" id="KW-1185">Reference proteome</keyword>
<feature type="transmembrane region" description="Helical" evidence="1">
    <location>
        <begin position="29"/>
        <end position="47"/>
    </location>
</feature>
<reference evidence="2" key="1">
    <citation type="submission" date="2018-05" db="EMBL/GenBank/DDBJ databases">
        <title>Draft genome of Mucuna pruriens seed.</title>
        <authorList>
            <person name="Nnadi N.E."/>
            <person name="Vos R."/>
            <person name="Hasami M.H."/>
            <person name="Devisetty U.K."/>
            <person name="Aguiy J.C."/>
        </authorList>
    </citation>
    <scope>NUCLEOTIDE SEQUENCE [LARGE SCALE GENOMIC DNA]</scope>
    <source>
        <strain evidence="2">JCA_2017</strain>
    </source>
</reference>
<organism evidence="2 3">
    <name type="scientific">Mucuna pruriens</name>
    <name type="common">Velvet bean</name>
    <name type="synonym">Dolichos pruriens</name>
    <dbReference type="NCBI Taxonomy" id="157652"/>
    <lineage>
        <taxon>Eukaryota</taxon>
        <taxon>Viridiplantae</taxon>
        <taxon>Streptophyta</taxon>
        <taxon>Embryophyta</taxon>
        <taxon>Tracheophyta</taxon>
        <taxon>Spermatophyta</taxon>
        <taxon>Magnoliopsida</taxon>
        <taxon>eudicotyledons</taxon>
        <taxon>Gunneridae</taxon>
        <taxon>Pentapetalae</taxon>
        <taxon>rosids</taxon>
        <taxon>fabids</taxon>
        <taxon>Fabales</taxon>
        <taxon>Fabaceae</taxon>
        <taxon>Papilionoideae</taxon>
        <taxon>50 kb inversion clade</taxon>
        <taxon>NPAAA clade</taxon>
        <taxon>indigoferoid/millettioid clade</taxon>
        <taxon>Phaseoleae</taxon>
        <taxon>Mucuna</taxon>
    </lineage>
</organism>
<proteinExistence type="predicted"/>
<keyword evidence="1" id="KW-1133">Transmembrane helix</keyword>
<dbReference type="EMBL" id="QJKJ01000653">
    <property type="protein sequence ID" value="RDY11372.1"/>
    <property type="molecule type" value="Genomic_DNA"/>
</dbReference>
<evidence type="ECO:0000313" key="2">
    <source>
        <dbReference type="EMBL" id="RDY11372.1"/>
    </source>
</evidence>
<evidence type="ECO:0000256" key="1">
    <source>
        <dbReference type="SAM" id="Phobius"/>
    </source>
</evidence>
<protein>
    <recommendedName>
        <fullName evidence="4">Mitochondrial protein</fullName>
    </recommendedName>
</protein>
<name>A0A371I8L1_MUCPR</name>
<evidence type="ECO:0008006" key="4">
    <source>
        <dbReference type="Google" id="ProtNLM"/>
    </source>
</evidence>
<sequence length="151" mass="17395">MIDKGKILCDLYVLDVVAHDHNSTTLNNFIIFYFPMPYYGMLGLVIVKQMCPLAKLRHSSFISHNNLSKNPLDLVQCDVWGSYPTIAYDGRLLDIATFLINKIPSPLLHNHSLCELLFKHQLDYSNLRVFGYLCFASTLLKQRNLVREPHL</sequence>
<comment type="caution">
    <text evidence="2">The sequence shown here is derived from an EMBL/GenBank/DDBJ whole genome shotgun (WGS) entry which is preliminary data.</text>
</comment>
<feature type="non-terminal residue" evidence="2">
    <location>
        <position position="1"/>
    </location>
</feature>
<gene>
    <name evidence="2" type="ORF">CR513_03984</name>
</gene>
<keyword evidence="1" id="KW-0812">Transmembrane</keyword>